<keyword evidence="3" id="KW-1185">Reference proteome</keyword>
<protein>
    <submittedName>
        <fullName evidence="2">AAA family ATPase</fullName>
    </submittedName>
</protein>
<feature type="region of interest" description="Disordered" evidence="1">
    <location>
        <begin position="179"/>
        <end position="202"/>
    </location>
</feature>
<evidence type="ECO:0000313" key="2">
    <source>
        <dbReference type="EMBL" id="MFC4357643.1"/>
    </source>
</evidence>
<dbReference type="EMBL" id="JBHSDS010000003">
    <property type="protein sequence ID" value="MFC4357643.1"/>
    <property type="molecule type" value="Genomic_DNA"/>
</dbReference>
<sequence>MSSDGRNTRAGRQGDEREHERRHGRRSAVPARGRRDGSVLIVVCGLPGVGKTSVAERVATRAEGTLLRTDVVRKERYPDPDYTSEETDAVYADLLDRAESLLEAGDTVVLDGTFRRERRREDAKRIAADADAEFRLLKVECDEAVVRERIANRTDDESDADFEVHRLLREEFDPVAVGHATVDNSGAPEETTARVDGLFPTP</sequence>
<organism evidence="2 3">
    <name type="scientific">Halobium salinum</name>
    <dbReference type="NCBI Taxonomy" id="1364940"/>
    <lineage>
        <taxon>Archaea</taxon>
        <taxon>Methanobacteriati</taxon>
        <taxon>Methanobacteriota</taxon>
        <taxon>Stenosarchaea group</taxon>
        <taxon>Halobacteria</taxon>
        <taxon>Halobacteriales</taxon>
        <taxon>Haloferacaceae</taxon>
        <taxon>Halobium</taxon>
    </lineage>
</organism>
<proteinExistence type="predicted"/>
<dbReference type="InterPro" id="IPR052732">
    <property type="entry name" value="Cell-binding_unc_protein"/>
</dbReference>
<feature type="region of interest" description="Disordered" evidence="1">
    <location>
        <begin position="1"/>
        <end position="33"/>
    </location>
</feature>
<dbReference type="PANTHER" id="PTHR43883:SF1">
    <property type="entry name" value="GLUCONOKINASE"/>
    <property type="match status" value="1"/>
</dbReference>
<dbReference type="Gene3D" id="3.40.50.300">
    <property type="entry name" value="P-loop containing nucleotide triphosphate hydrolases"/>
    <property type="match status" value="1"/>
</dbReference>
<name>A0ABD5PA88_9EURY</name>
<dbReference type="InterPro" id="IPR027417">
    <property type="entry name" value="P-loop_NTPase"/>
</dbReference>
<feature type="compositionally biased region" description="Basic and acidic residues" evidence="1">
    <location>
        <begin position="12"/>
        <end position="21"/>
    </location>
</feature>
<dbReference type="AlphaFoldDB" id="A0ABD5PA88"/>
<dbReference type="Proteomes" id="UP001595921">
    <property type="component" value="Unassembled WGS sequence"/>
</dbReference>
<gene>
    <name evidence="2" type="ORF">ACFO0N_06730</name>
</gene>
<dbReference type="PANTHER" id="PTHR43883">
    <property type="entry name" value="SLR0207 PROTEIN"/>
    <property type="match status" value="1"/>
</dbReference>
<dbReference type="SUPFAM" id="SSF52540">
    <property type="entry name" value="P-loop containing nucleoside triphosphate hydrolases"/>
    <property type="match status" value="1"/>
</dbReference>
<evidence type="ECO:0000313" key="3">
    <source>
        <dbReference type="Proteomes" id="UP001595921"/>
    </source>
</evidence>
<dbReference type="Pfam" id="PF13671">
    <property type="entry name" value="AAA_33"/>
    <property type="match status" value="1"/>
</dbReference>
<evidence type="ECO:0000256" key="1">
    <source>
        <dbReference type="SAM" id="MobiDB-lite"/>
    </source>
</evidence>
<comment type="caution">
    <text evidence="2">The sequence shown here is derived from an EMBL/GenBank/DDBJ whole genome shotgun (WGS) entry which is preliminary data.</text>
</comment>
<dbReference type="RefSeq" id="WP_267622049.1">
    <property type="nucleotide sequence ID" value="NZ_JAODIW010000006.1"/>
</dbReference>
<reference evidence="2 3" key="1">
    <citation type="journal article" date="2019" name="Int. J. Syst. Evol. Microbiol.">
        <title>The Global Catalogue of Microorganisms (GCM) 10K type strain sequencing project: providing services to taxonomists for standard genome sequencing and annotation.</title>
        <authorList>
            <consortium name="The Broad Institute Genomics Platform"/>
            <consortium name="The Broad Institute Genome Sequencing Center for Infectious Disease"/>
            <person name="Wu L."/>
            <person name="Ma J."/>
        </authorList>
    </citation>
    <scope>NUCLEOTIDE SEQUENCE [LARGE SCALE GENOMIC DNA]</scope>
    <source>
        <strain evidence="2 3">CGMCC 1.12553</strain>
    </source>
</reference>
<accession>A0ABD5PA88</accession>